<reference evidence="2" key="2">
    <citation type="submission" date="2023-02" db="EMBL/GenBank/DDBJ databases">
        <title>'Rhodoalgimonas zhirmunskyi' gen. nov., isolated from a red alga.</title>
        <authorList>
            <person name="Nedashkovskaya O.I."/>
            <person name="Otstavnykh N.Y."/>
            <person name="Bystritskaya E.P."/>
            <person name="Balabanova L.A."/>
            <person name="Isaeva M.P."/>
        </authorList>
    </citation>
    <scope>NUCLEOTIDE SEQUENCE</scope>
    <source>
        <strain evidence="2">KCTC 52189</strain>
    </source>
</reference>
<dbReference type="CDD" id="cd07750">
    <property type="entry name" value="PolyPPase_VTC_like"/>
    <property type="match status" value="1"/>
</dbReference>
<evidence type="ECO:0000313" key="2">
    <source>
        <dbReference type="EMBL" id="MDQ2090832.1"/>
    </source>
</evidence>
<dbReference type="Proteomes" id="UP001226762">
    <property type="component" value="Unassembled WGS sequence"/>
</dbReference>
<name>A0AAE4B566_9RHOB</name>
<protein>
    <submittedName>
        <fullName evidence="2">Polyphosphate polymerase domain-containing protein</fullName>
    </submittedName>
</protein>
<dbReference type="RefSeq" id="WP_306736100.1">
    <property type="nucleotide sequence ID" value="NZ_JANHAX010000003.1"/>
</dbReference>
<gene>
    <name evidence="2" type="ORF">NO357_13055</name>
</gene>
<sequence>MNMMKLYCQDSELRWLTGGFASISLDELNGKAEMMSRIDNKYVVDRWELESILPALMDEFDILEIEDRRAFTYDTRYFDDPDCSAYYEHHQGLRKGFKVRVRRYSDAGLCFLEVKVKGLRGMTIKNRQPYNPAQLGALTPEAHAFAAGIYSGHYGKAFDYDLRPSLDIQYQRITLVAKRGGERMTIDGKLSFRNTGKMLDAPKDVFIVETKSALGRGFADKVLRAVHARPTKKCSKYCIGMAALGAVTRWNRFMPTMRRLRLIEGTALAVQPHALARAV</sequence>
<dbReference type="InterPro" id="IPR018966">
    <property type="entry name" value="VTC_domain"/>
</dbReference>
<feature type="domain" description="VTC" evidence="1">
    <location>
        <begin position="37"/>
        <end position="244"/>
    </location>
</feature>
<reference evidence="2" key="1">
    <citation type="submission" date="2022-07" db="EMBL/GenBank/DDBJ databases">
        <authorList>
            <person name="Otstavnykh N."/>
            <person name="Isaeva M."/>
            <person name="Bystritskaya E."/>
        </authorList>
    </citation>
    <scope>NUCLEOTIDE SEQUENCE</scope>
    <source>
        <strain evidence="2">KCTC 52189</strain>
    </source>
</reference>
<accession>A0AAE4B566</accession>
<proteinExistence type="predicted"/>
<dbReference type="EMBL" id="JANHAX010000003">
    <property type="protein sequence ID" value="MDQ2090832.1"/>
    <property type="molecule type" value="Genomic_DNA"/>
</dbReference>
<organism evidence="2 3">
    <name type="scientific">Marimonas arenosa</name>
    <dbReference type="NCBI Taxonomy" id="1795305"/>
    <lineage>
        <taxon>Bacteria</taxon>
        <taxon>Pseudomonadati</taxon>
        <taxon>Pseudomonadota</taxon>
        <taxon>Alphaproteobacteria</taxon>
        <taxon>Rhodobacterales</taxon>
        <taxon>Paracoccaceae</taxon>
        <taxon>Marimonas</taxon>
    </lineage>
</organism>
<dbReference type="AlphaFoldDB" id="A0AAE4B566"/>
<dbReference type="Pfam" id="PF09359">
    <property type="entry name" value="VTC"/>
    <property type="match status" value="1"/>
</dbReference>
<dbReference type="InterPro" id="IPR042267">
    <property type="entry name" value="VTC_sf"/>
</dbReference>
<dbReference type="Gene3D" id="3.20.100.30">
    <property type="entry name" value="VTC, catalytic tunnel domain"/>
    <property type="match status" value="1"/>
</dbReference>
<comment type="caution">
    <text evidence="2">The sequence shown here is derived from an EMBL/GenBank/DDBJ whole genome shotgun (WGS) entry which is preliminary data.</text>
</comment>
<evidence type="ECO:0000259" key="1">
    <source>
        <dbReference type="Pfam" id="PF09359"/>
    </source>
</evidence>
<evidence type="ECO:0000313" key="3">
    <source>
        <dbReference type="Proteomes" id="UP001226762"/>
    </source>
</evidence>
<dbReference type="GO" id="GO:0006799">
    <property type="term" value="P:polyphosphate biosynthetic process"/>
    <property type="evidence" value="ECO:0007669"/>
    <property type="project" value="UniProtKB-ARBA"/>
</dbReference>
<keyword evidence="3" id="KW-1185">Reference proteome</keyword>